<evidence type="ECO:0000313" key="2">
    <source>
        <dbReference type="EMBL" id="RSK46577.1"/>
    </source>
</evidence>
<proteinExistence type="predicted"/>
<dbReference type="EMBL" id="RWIU01000001">
    <property type="protein sequence ID" value="RSK46577.1"/>
    <property type="molecule type" value="Genomic_DNA"/>
</dbReference>
<feature type="signal peptide" evidence="1">
    <location>
        <begin position="1"/>
        <end position="20"/>
    </location>
</feature>
<dbReference type="AlphaFoldDB" id="A0A3R9NYY1"/>
<dbReference type="RefSeq" id="WP_125436078.1">
    <property type="nucleotide sequence ID" value="NZ_RWIU01000001.1"/>
</dbReference>
<organism evidence="2 3">
    <name type="scientific">Hymenobacter perfusus</name>
    <dbReference type="NCBI Taxonomy" id="1236770"/>
    <lineage>
        <taxon>Bacteria</taxon>
        <taxon>Pseudomonadati</taxon>
        <taxon>Bacteroidota</taxon>
        <taxon>Cytophagia</taxon>
        <taxon>Cytophagales</taxon>
        <taxon>Hymenobacteraceae</taxon>
        <taxon>Hymenobacter</taxon>
    </lineage>
</organism>
<evidence type="ECO:0000313" key="3">
    <source>
        <dbReference type="Proteomes" id="UP000270291"/>
    </source>
</evidence>
<comment type="caution">
    <text evidence="2">The sequence shown here is derived from an EMBL/GenBank/DDBJ whole genome shotgun (WGS) entry which is preliminary data.</text>
</comment>
<dbReference type="OrthoDB" id="945117at2"/>
<accession>A0A3R9NYY1</accession>
<keyword evidence="3" id="KW-1185">Reference proteome</keyword>
<protein>
    <recommendedName>
        <fullName evidence="4">Outer membrane protein beta-barrel domain-containing protein</fullName>
    </recommendedName>
</protein>
<reference evidence="2 3" key="1">
    <citation type="submission" date="2018-12" db="EMBL/GenBank/DDBJ databases">
        <authorList>
            <person name="Feng G."/>
            <person name="Zhu H."/>
        </authorList>
    </citation>
    <scope>NUCLEOTIDE SEQUENCE [LARGE SCALE GENOMIC DNA]</scope>
    <source>
        <strain evidence="2 3">LMG 26000</strain>
    </source>
</reference>
<keyword evidence="1" id="KW-0732">Signal</keyword>
<name>A0A3R9NYY1_9BACT</name>
<sequence>MYRSFLLTMGLSMLALSAEAQITEGTKLLGGSVGYTRSTTTATYGNPSLPAVLREQEYTNRNLSISPQVGLFIADNVAAGLSVGYTSRKQTSPYYTGPAPDLYQRSVTGNSFRVAPYLRYYYMPTATFGVFGHLIASYDKWSDKYTDNAPGTSVGENQGHNIGLSIIPTMVFFPVEKVGLELAFGSIGYNRGSSTSGSSIPNGFEDKNVGSSFGANFGFNQLTLGASYYLSR</sequence>
<gene>
    <name evidence="2" type="ORF">EI293_05315</name>
</gene>
<evidence type="ECO:0008006" key="4">
    <source>
        <dbReference type="Google" id="ProtNLM"/>
    </source>
</evidence>
<evidence type="ECO:0000256" key="1">
    <source>
        <dbReference type="SAM" id="SignalP"/>
    </source>
</evidence>
<dbReference type="Proteomes" id="UP000270291">
    <property type="component" value="Unassembled WGS sequence"/>
</dbReference>
<feature type="chain" id="PRO_5018663713" description="Outer membrane protein beta-barrel domain-containing protein" evidence="1">
    <location>
        <begin position="21"/>
        <end position="232"/>
    </location>
</feature>